<organism evidence="3 4">
    <name type="scientific">Melaminivora suipulveris</name>
    <dbReference type="NCBI Taxonomy" id="2109913"/>
    <lineage>
        <taxon>Bacteria</taxon>
        <taxon>Pseudomonadati</taxon>
        <taxon>Pseudomonadota</taxon>
        <taxon>Betaproteobacteria</taxon>
        <taxon>Burkholderiales</taxon>
        <taxon>Comamonadaceae</taxon>
        <taxon>Melaminivora</taxon>
    </lineage>
</organism>
<dbReference type="RefSeq" id="WP_106684205.1">
    <property type="nucleotide sequence ID" value="NZ_CP027667.1"/>
</dbReference>
<feature type="transmembrane region" description="Helical" evidence="2">
    <location>
        <begin position="20"/>
        <end position="38"/>
    </location>
</feature>
<accession>A0A2R3QDC0</accession>
<feature type="transmembrane region" description="Helical" evidence="2">
    <location>
        <begin position="163"/>
        <end position="185"/>
    </location>
</feature>
<dbReference type="AlphaFoldDB" id="A0A2R3QDC0"/>
<name>A0A2R3QDC0_9BURK</name>
<keyword evidence="4" id="KW-1185">Reference proteome</keyword>
<keyword evidence="2" id="KW-1133">Transmembrane helix</keyword>
<keyword evidence="2" id="KW-0472">Membrane</keyword>
<protein>
    <recommendedName>
        <fullName evidence="5">Two-component sensor histidine kinase</fullName>
    </recommendedName>
</protein>
<dbReference type="KEGG" id="mela:C6568_11310"/>
<gene>
    <name evidence="3" type="ORF">C6568_11310</name>
</gene>
<evidence type="ECO:0000313" key="3">
    <source>
        <dbReference type="EMBL" id="AVO49776.1"/>
    </source>
</evidence>
<dbReference type="EMBL" id="CP027667">
    <property type="protein sequence ID" value="AVO49776.1"/>
    <property type="molecule type" value="Genomic_DNA"/>
</dbReference>
<feature type="region of interest" description="Disordered" evidence="1">
    <location>
        <begin position="196"/>
        <end position="217"/>
    </location>
</feature>
<keyword evidence="2" id="KW-0812">Transmembrane</keyword>
<dbReference type="OrthoDB" id="8448353at2"/>
<evidence type="ECO:0000256" key="1">
    <source>
        <dbReference type="SAM" id="MobiDB-lite"/>
    </source>
</evidence>
<evidence type="ECO:0008006" key="5">
    <source>
        <dbReference type="Google" id="ProtNLM"/>
    </source>
</evidence>
<sequence>MRRDGLRQRLAHDLRWRVGLLVFAVLGAVGSACAAWALHDMRLRSAHAASQDAGAMAQSVAQNLAQQLSRAVRLGIPLRELPGVPAYLQGALDRQPTLVRIAVEAPDGQVLHAVGGRAAARGDVQSLRVPITAGGVEAGAVALGVDAGAGPQRSLRRAAWESALAVLVLALACALAVAFGPAAGWEMQRRRVQARLAAGAEHAPTPREDGASDARGPAAVARALHRGDERLLAARKALQAYGEELLALDFDGHLRTQVEHLVRLGGAAREAGAPPQGDNT</sequence>
<dbReference type="PROSITE" id="PS51257">
    <property type="entry name" value="PROKAR_LIPOPROTEIN"/>
    <property type="match status" value="1"/>
</dbReference>
<reference evidence="3 4" key="1">
    <citation type="submission" date="2018-03" db="EMBL/GenBank/DDBJ databases">
        <title>Genome sequencing of Melaminivora sp.</title>
        <authorList>
            <person name="Kim S.-J."/>
            <person name="Heo J."/>
            <person name="Ahn J.-H."/>
            <person name="Kwon S.-W."/>
        </authorList>
    </citation>
    <scope>NUCLEOTIDE SEQUENCE [LARGE SCALE GENOMIC DNA]</scope>
    <source>
        <strain evidence="3 4">SC2-9</strain>
    </source>
</reference>
<proteinExistence type="predicted"/>
<evidence type="ECO:0000256" key="2">
    <source>
        <dbReference type="SAM" id="Phobius"/>
    </source>
</evidence>
<evidence type="ECO:0000313" key="4">
    <source>
        <dbReference type="Proteomes" id="UP000237925"/>
    </source>
</evidence>
<dbReference type="Proteomes" id="UP000237925">
    <property type="component" value="Chromosome"/>
</dbReference>